<feature type="domain" description="AB hydrolase-1" evidence="2">
    <location>
        <begin position="75"/>
        <end position="297"/>
    </location>
</feature>
<dbReference type="STRING" id="1297742.A176_006796"/>
<dbReference type="AlphaFoldDB" id="A0A0H4X3W1"/>
<reference evidence="3 4" key="1">
    <citation type="journal article" date="2016" name="PLoS ONE">
        <title>Complete Genome Sequence and Comparative Genomics of a Novel Myxobacterium Myxococcus hansupus.</title>
        <authorList>
            <person name="Sharma G."/>
            <person name="Narwani T."/>
            <person name="Subramanian S."/>
        </authorList>
    </citation>
    <scope>NUCLEOTIDE SEQUENCE [LARGE SCALE GENOMIC DNA]</scope>
    <source>
        <strain evidence="4">mixupus</strain>
    </source>
</reference>
<dbReference type="Gene3D" id="3.40.50.1820">
    <property type="entry name" value="alpha/beta hydrolase"/>
    <property type="match status" value="1"/>
</dbReference>
<dbReference type="InterPro" id="IPR029058">
    <property type="entry name" value="AB_hydrolase_fold"/>
</dbReference>
<dbReference type="PANTHER" id="PTHR43798">
    <property type="entry name" value="MONOACYLGLYCEROL LIPASE"/>
    <property type="match status" value="1"/>
</dbReference>
<dbReference type="PATRIC" id="fig|1297742.4.peg.6894"/>
<dbReference type="RefSeq" id="WP_002637611.1">
    <property type="nucleotide sequence ID" value="NZ_CP012109.1"/>
</dbReference>
<dbReference type="Pfam" id="PF00561">
    <property type="entry name" value="Abhydrolase_1"/>
    <property type="match status" value="1"/>
</dbReference>
<dbReference type="InterPro" id="IPR000073">
    <property type="entry name" value="AB_hydrolase_1"/>
</dbReference>
<gene>
    <name evidence="3" type="ORF">A176_006796</name>
</gene>
<dbReference type="Proteomes" id="UP000009026">
    <property type="component" value="Chromosome"/>
</dbReference>
<dbReference type="SUPFAM" id="SSF53474">
    <property type="entry name" value="alpha/beta-Hydrolases"/>
    <property type="match status" value="1"/>
</dbReference>
<accession>A0A0H4X3W1</accession>
<dbReference type="EMBL" id="CP012109">
    <property type="protein sequence ID" value="AKQ69884.1"/>
    <property type="molecule type" value="Genomic_DNA"/>
</dbReference>
<keyword evidence="3" id="KW-0378">Hydrolase</keyword>
<keyword evidence="3" id="KW-0808">Transferase</keyword>
<evidence type="ECO:0000313" key="4">
    <source>
        <dbReference type="Proteomes" id="UP000009026"/>
    </source>
</evidence>
<dbReference type="InterPro" id="IPR050266">
    <property type="entry name" value="AB_hydrolase_sf"/>
</dbReference>
<feature type="chain" id="PRO_5005212297" evidence="1">
    <location>
        <begin position="23"/>
        <end position="316"/>
    </location>
</feature>
<keyword evidence="3" id="KW-0418">Kinase</keyword>
<evidence type="ECO:0000259" key="2">
    <source>
        <dbReference type="Pfam" id="PF00561"/>
    </source>
</evidence>
<dbReference type="GO" id="GO:0016787">
    <property type="term" value="F:hydrolase activity"/>
    <property type="evidence" value="ECO:0007669"/>
    <property type="project" value="UniProtKB-KW"/>
</dbReference>
<dbReference type="GO" id="GO:0016020">
    <property type="term" value="C:membrane"/>
    <property type="evidence" value="ECO:0007669"/>
    <property type="project" value="TreeGrafter"/>
</dbReference>
<evidence type="ECO:0000256" key="1">
    <source>
        <dbReference type="SAM" id="SignalP"/>
    </source>
</evidence>
<dbReference type="GO" id="GO:0016301">
    <property type="term" value="F:kinase activity"/>
    <property type="evidence" value="ECO:0007669"/>
    <property type="project" value="UniProtKB-KW"/>
</dbReference>
<proteinExistence type="predicted"/>
<dbReference type="OrthoDB" id="5385630at2"/>
<keyword evidence="4" id="KW-1185">Reference proteome</keyword>
<sequence length="316" mass="34624">MRKLLAALLALPVLSACGPAPESDSNDLPQTAVPEGAELTSTEQELFLIPRERSVRLRTGVTLRYVEQGLPLGTPVVFLHGYTDSNHTWDLNLRTFPRSHHIYVLDQRGHGDSTRPACCYTQQAFAADVAAFLDAVGERSAILVGHSMGSFIAQQVALDFPRRVEGLVLVGSAPTVAGNPVALEVKSIVDTFEGTVDPEFIRAFQESTFVRPVPASYINTLVSESGKVPARVWQDAMDGLLAEDHSARLHHIRVPVLVVGGDQDGFFPVAEQRALVDALPNADFVLYSNTGHAPHAEQPQRFNQDVQRFLRSVTRW</sequence>
<name>A0A0H4X3W1_9BACT</name>
<feature type="signal peptide" evidence="1">
    <location>
        <begin position="1"/>
        <end position="22"/>
    </location>
</feature>
<dbReference type="eggNOG" id="COG2267">
    <property type="taxonomic scope" value="Bacteria"/>
</dbReference>
<dbReference type="PANTHER" id="PTHR43798:SF33">
    <property type="entry name" value="HYDROLASE, PUTATIVE (AFU_ORTHOLOGUE AFUA_2G14860)-RELATED"/>
    <property type="match status" value="1"/>
</dbReference>
<evidence type="ECO:0000313" key="3">
    <source>
        <dbReference type="EMBL" id="AKQ69884.1"/>
    </source>
</evidence>
<dbReference type="KEGG" id="mym:A176_006796"/>
<organism evidence="3 4">
    <name type="scientific">Pseudomyxococcus hansupus</name>
    <dbReference type="NCBI Taxonomy" id="1297742"/>
    <lineage>
        <taxon>Bacteria</taxon>
        <taxon>Pseudomonadati</taxon>
        <taxon>Myxococcota</taxon>
        <taxon>Myxococcia</taxon>
        <taxon>Myxococcales</taxon>
        <taxon>Cystobacterineae</taxon>
        <taxon>Myxococcaceae</taxon>
        <taxon>Pseudomyxococcus</taxon>
    </lineage>
</organism>
<dbReference type="PRINTS" id="PR00111">
    <property type="entry name" value="ABHYDROLASE"/>
</dbReference>
<keyword evidence="1" id="KW-0732">Signal</keyword>
<protein>
    <submittedName>
        <fullName evidence="3">Hydrolase, alpha/beta fold family functionally coupled to Phosphoribulokinase</fullName>
    </submittedName>
</protein>
<dbReference type="PROSITE" id="PS51257">
    <property type="entry name" value="PROKAR_LIPOPROTEIN"/>
    <property type="match status" value="1"/>
</dbReference>